<reference evidence="3" key="1">
    <citation type="journal article" date="2019" name="Int. J. Syst. Evol. Microbiol.">
        <title>The Global Catalogue of Microorganisms (GCM) 10K type strain sequencing project: providing services to taxonomists for standard genome sequencing and annotation.</title>
        <authorList>
            <consortium name="The Broad Institute Genomics Platform"/>
            <consortium name="The Broad Institute Genome Sequencing Center for Infectious Disease"/>
            <person name="Wu L."/>
            <person name="Ma J."/>
        </authorList>
    </citation>
    <scope>NUCLEOTIDE SEQUENCE [LARGE SCALE GENOMIC DNA]</scope>
    <source>
        <strain evidence="3">CCM 8895</strain>
    </source>
</reference>
<dbReference type="EMBL" id="JBHSSN010000002">
    <property type="protein sequence ID" value="MFC6322358.1"/>
    <property type="molecule type" value="Genomic_DNA"/>
</dbReference>
<feature type="domain" description="THIF-type NAD/FAD binding fold" evidence="1">
    <location>
        <begin position="5"/>
        <end position="234"/>
    </location>
</feature>
<dbReference type="SUPFAM" id="SSF69572">
    <property type="entry name" value="Activating enzymes of the ubiquitin-like proteins"/>
    <property type="match status" value="1"/>
</dbReference>
<dbReference type="PANTHER" id="PTHR43267">
    <property type="entry name" value="TRNA THREONYLCARBAMOYLADENOSINE DEHYDRATASE"/>
    <property type="match status" value="1"/>
</dbReference>
<accession>A0ABW1URU3</accession>
<sequence>MANRYDRQLKIKQIGTVGQEKFEDSHVLVIGVGGLGSFVSSELVKAGIGEITLVDFDDVELTNLHRQNLYIEKDVGTNKLEAMRNHLQQANSNVKINIINKKYSVDILSAEYDLVIDCTDNFPIKYQINEDCQKLGLKHIFGTCAANQGQVMFIDQNSACLECLYPKETIDKLGLSKNIGTNPMIVAITGSLQASMALKYLTNPKNIEFGSLIVVDNWNFDFRKIHVKKRKDCPLEVSK</sequence>
<dbReference type="PANTHER" id="PTHR43267:SF1">
    <property type="entry name" value="TRNA THREONYLCARBAMOYLADENOSINE DEHYDRATASE"/>
    <property type="match status" value="1"/>
</dbReference>
<dbReference type="InterPro" id="IPR035985">
    <property type="entry name" value="Ubiquitin-activating_enz"/>
</dbReference>
<evidence type="ECO:0000313" key="3">
    <source>
        <dbReference type="Proteomes" id="UP001596186"/>
    </source>
</evidence>
<evidence type="ECO:0000259" key="1">
    <source>
        <dbReference type="Pfam" id="PF00899"/>
    </source>
</evidence>
<evidence type="ECO:0000313" key="2">
    <source>
        <dbReference type="EMBL" id="MFC6322358.1"/>
    </source>
</evidence>
<protein>
    <submittedName>
        <fullName evidence="2">HesA/MoeB/ThiF family protein</fullName>
    </submittedName>
</protein>
<keyword evidence="3" id="KW-1185">Reference proteome</keyword>
<comment type="caution">
    <text evidence="2">The sequence shown here is derived from an EMBL/GenBank/DDBJ whole genome shotgun (WGS) entry which is preliminary data.</text>
</comment>
<dbReference type="Pfam" id="PF00899">
    <property type="entry name" value="ThiF"/>
    <property type="match status" value="1"/>
</dbReference>
<proteinExistence type="predicted"/>
<dbReference type="InterPro" id="IPR000594">
    <property type="entry name" value="ThiF_NAD_FAD-bd"/>
</dbReference>
<organism evidence="2 3">
    <name type="scientific">Companilactobacillus baiquanensis</name>
    <dbReference type="NCBI Taxonomy" id="2486005"/>
    <lineage>
        <taxon>Bacteria</taxon>
        <taxon>Bacillati</taxon>
        <taxon>Bacillota</taxon>
        <taxon>Bacilli</taxon>
        <taxon>Lactobacillales</taxon>
        <taxon>Lactobacillaceae</taxon>
        <taxon>Companilactobacillus</taxon>
    </lineage>
</organism>
<name>A0ABW1URU3_9LACO</name>
<gene>
    <name evidence="2" type="ORF">ACFP1F_01075</name>
</gene>
<dbReference type="Gene3D" id="3.40.50.720">
    <property type="entry name" value="NAD(P)-binding Rossmann-like Domain"/>
    <property type="match status" value="1"/>
</dbReference>
<dbReference type="Proteomes" id="UP001596186">
    <property type="component" value="Unassembled WGS sequence"/>
</dbReference>
<dbReference type="RefSeq" id="WP_125591753.1">
    <property type="nucleotide sequence ID" value="NZ_JBHSSN010000002.1"/>
</dbReference>
<dbReference type="CDD" id="cd00757">
    <property type="entry name" value="ThiF_MoeB_HesA_family"/>
    <property type="match status" value="1"/>
</dbReference>
<dbReference type="InterPro" id="IPR045886">
    <property type="entry name" value="ThiF/MoeB/HesA"/>
</dbReference>